<dbReference type="PROSITE" id="PS00018">
    <property type="entry name" value="EF_HAND_1"/>
    <property type="match status" value="1"/>
</dbReference>
<dbReference type="GO" id="GO:0005509">
    <property type="term" value="F:calcium ion binding"/>
    <property type="evidence" value="ECO:0007669"/>
    <property type="project" value="InterPro"/>
</dbReference>
<dbReference type="InterPro" id="IPR018247">
    <property type="entry name" value="EF_Hand_1_Ca_BS"/>
</dbReference>
<feature type="signal peptide" evidence="2">
    <location>
        <begin position="1"/>
        <end position="21"/>
    </location>
</feature>
<organism evidence="3 4">
    <name type="scientific">gamma proteobacterium HTCC2207</name>
    <dbReference type="NCBI Taxonomy" id="314287"/>
    <lineage>
        <taxon>Bacteria</taxon>
        <taxon>Pseudomonadati</taxon>
        <taxon>Pseudomonadota</taxon>
        <taxon>Gammaproteobacteria</taxon>
        <taxon>Cellvibrionales</taxon>
        <taxon>Porticoccaceae</taxon>
        <taxon>SAR92 clade</taxon>
    </lineage>
</organism>
<evidence type="ECO:0000256" key="1">
    <source>
        <dbReference type="SAM" id="MobiDB-lite"/>
    </source>
</evidence>
<dbReference type="EMBL" id="AAPI01000019">
    <property type="protein sequence ID" value="EAS45873.1"/>
    <property type="molecule type" value="Genomic_DNA"/>
</dbReference>
<feature type="region of interest" description="Disordered" evidence="1">
    <location>
        <begin position="299"/>
        <end position="378"/>
    </location>
</feature>
<dbReference type="AlphaFoldDB" id="Q1YNS9"/>
<accession>Q1YNS9</accession>
<evidence type="ECO:0000313" key="4">
    <source>
        <dbReference type="Proteomes" id="UP000005555"/>
    </source>
</evidence>
<sequence length="600" mass="62279">MTTSLVSSVSLALGLYFSCSAAFGDLGAGSAASVHGSERSSLDVRSGSNVTVGTTSADSLDIDGSGHYDALTDGLLLLRGLFGLNGDSLISYAVSEGAAYTSAADISARIESVSEIVDVDADGRSDALTDGLMILRYLFGLRGDVLVNGVVASGGDRVTAPAIESYIESLLPEIDDQNPPTEPQVIYVRLNGQPFTAPYYLFSATEDGAAQTLSLEKGASYKFVRTDGGHPFNIGSDWRQSLAGLEVSSTSSSNLVSEIGSIEEGQSITISIPADFAATTITYYCYTHSSMKATLAISGDQASDDSDNDGVANADDAFPLDASESVDTDSDGLGNNADSDDDGDGVLDVDDVFPLDSTESVDSDGDGIGDNADPVNTSGAFELSGNSLTLQDYNPSSQSMVTNQFDVTIVDGALSADLSGAPLNLANIRNGIATPAGDYSDALLKFEINDALPIASGNGTVDLYVTTGGDGIRVGSESQLYLQLDVAWSSNGSTASIVELVDPEPMILEVNKSGQALTIRPPDPWVFDILEVSVDQSSGIKTLDIRLLSALSAAVDIAGGFLDSLLVPRTLHIRVVPSLMVHDVDGLDVSEFGIVVKLGN</sequence>
<dbReference type="eggNOG" id="COG2304">
    <property type="taxonomic scope" value="Bacteria"/>
</dbReference>
<keyword evidence="3" id="KW-0812">Transmembrane</keyword>
<comment type="caution">
    <text evidence="3">The sequence shown here is derived from an EMBL/GenBank/DDBJ whole genome shotgun (WGS) entry which is preliminary data.</text>
</comment>
<proteinExistence type="predicted"/>
<dbReference type="InterPro" id="IPR028974">
    <property type="entry name" value="TSP_type-3_rpt"/>
</dbReference>
<feature type="compositionally biased region" description="Acidic residues" evidence="1">
    <location>
        <begin position="338"/>
        <end position="367"/>
    </location>
</feature>
<reference evidence="3 4" key="1">
    <citation type="submission" date="2006-03" db="EMBL/GenBank/DDBJ databases">
        <authorList>
            <person name="Giovannoni S.J."/>
            <person name="Cho J.-C."/>
            <person name="Ferriera S."/>
            <person name="Johnson J."/>
            <person name="Kravitz S."/>
            <person name="Halpern A."/>
            <person name="Remington K."/>
            <person name="Beeson K."/>
            <person name="Tran B."/>
            <person name="Rogers Y.-H."/>
            <person name="Friedman R."/>
            <person name="Venter J.C."/>
        </authorList>
    </citation>
    <scope>NUCLEOTIDE SEQUENCE [LARGE SCALE GENOMIC DNA]</scope>
    <source>
        <strain evidence="3 4">HTCC2207</strain>
    </source>
</reference>
<keyword evidence="3" id="KW-0472">Membrane</keyword>
<name>Q1YNS9_9GAMM</name>
<evidence type="ECO:0000313" key="3">
    <source>
        <dbReference type="EMBL" id="EAS45873.1"/>
    </source>
</evidence>
<protein>
    <submittedName>
        <fullName evidence="3">OmpA-like transmembrane domain protein</fullName>
    </submittedName>
</protein>
<feature type="chain" id="PRO_5004197675" evidence="2">
    <location>
        <begin position="22"/>
        <end position="600"/>
    </location>
</feature>
<dbReference type="HOGENOM" id="CLU_454746_0_0_6"/>
<keyword evidence="4" id="KW-1185">Reference proteome</keyword>
<dbReference type="SUPFAM" id="SSF103647">
    <property type="entry name" value="TSP type-3 repeat"/>
    <property type="match status" value="1"/>
</dbReference>
<keyword evidence="2" id="KW-0732">Signal</keyword>
<dbReference type="Gene3D" id="4.10.1080.10">
    <property type="entry name" value="TSP type-3 repeat"/>
    <property type="match status" value="1"/>
</dbReference>
<dbReference type="eggNOG" id="COG5276">
    <property type="taxonomic scope" value="Bacteria"/>
</dbReference>
<dbReference type="Proteomes" id="UP000005555">
    <property type="component" value="Unassembled WGS sequence"/>
</dbReference>
<evidence type="ECO:0000256" key="2">
    <source>
        <dbReference type="SAM" id="SignalP"/>
    </source>
</evidence>
<dbReference type="STRING" id="314287.GB2207_06118"/>
<gene>
    <name evidence="3" type="ORF">GB2207_06118</name>
</gene>